<evidence type="ECO:0000313" key="5">
    <source>
        <dbReference type="EMBL" id="SCL57634.1"/>
    </source>
</evidence>
<evidence type="ECO:0000256" key="1">
    <source>
        <dbReference type="ARBA" id="ARBA00022723"/>
    </source>
</evidence>
<dbReference type="AlphaFoldDB" id="A0A1C6UU75"/>
<dbReference type="SUPFAM" id="SSF53187">
    <property type="entry name" value="Zn-dependent exopeptidases"/>
    <property type="match status" value="1"/>
</dbReference>
<dbReference type="Gene3D" id="3.40.630.10">
    <property type="entry name" value="Zn peptidases"/>
    <property type="match status" value="1"/>
</dbReference>
<reference evidence="6" key="1">
    <citation type="submission" date="2016-06" db="EMBL/GenBank/DDBJ databases">
        <authorList>
            <person name="Varghese N."/>
            <person name="Submissions Spin"/>
        </authorList>
    </citation>
    <scope>NUCLEOTIDE SEQUENCE [LARGE SCALE GENOMIC DNA]</scope>
    <source>
        <strain evidence="6">DSM 44814</strain>
    </source>
</reference>
<dbReference type="InterPro" id="IPR002933">
    <property type="entry name" value="Peptidase_M20"/>
</dbReference>
<evidence type="ECO:0000259" key="4">
    <source>
        <dbReference type="Pfam" id="PF07687"/>
    </source>
</evidence>
<keyword evidence="1" id="KW-0479">Metal-binding</keyword>
<accession>A0A1C6UU75</accession>
<sequence>MLTRLEELVACESPPGEARQLSVCADLLTAWGDAVLGRPARRVVVDGLPHLLWPATDQRVLLLGHFDTVWPAGTVRDWPFSIRGHLATGPGVCDMKAGIVQVLTALELLPDTDRVGLLLTCDEESGSPGSRALIEREAARSGVVLVGEPSTESGELKVARKGGSAYRLVVRGRAAHAGVEPHRGVNAGVEVAHQALAVQRFADGETTVTPTVLSAGTTSNVVPESGALSVDVRAWTREELHRVDALVRSLRPRLPGARLTVTGGVNRYPMPPEVAAPLLRVAQEAATRMGLPAVRGVHAPGASDANFTGALGVPTLDGLGGVGGLPHARGEWVDVSRMAERTALLAAVIRRVLADGVPAVAATRTTVAD</sequence>
<dbReference type="Pfam" id="PF07687">
    <property type="entry name" value="M20_dimer"/>
    <property type="match status" value="1"/>
</dbReference>
<proteinExistence type="predicted"/>
<protein>
    <submittedName>
        <fullName evidence="5">Glutamate carboxypeptidase</fullName>
    </submittedName>
</protein>
<dbReference type="PIRSF" id="PIRSF037238">
    <property type="entry name" value="Carboxypeptidase_G2"/>
    <property type="match status" value="1"/>
</dbReference>
<dbReference type="GO" id="GO:0004180">
    <property type="term" value="F:carboxypeptidase activity"/>
    <property type="evidence" value="ECO:0007669"/>
    <property type="project" value="UniProtKB-KW"/>
</dbReference>
<evidence type="ECO:0000256" key="2">
    <source>
        <dbReference type="ARBA" id="ARBA00022801"/>
    </source>
</evidence>
<dbReference type="STRING" id="227316.GA0070604_3662"/>
<dbReference type="PANTHER" id="PTHR43808">
    <property type="entry name" value="ACETYLORNITHINE DEACETYLASE"/>
    <property type="match status" value="1"/>
</dbReference>
<evidence type="ECO:0000256" key="3">
    <source>
        <dbReference type="PIRSR" id="PIRSR037238-1"/>
    </source>
</evidence>
<keyword evidence="2" id="KW-0378">Hydrolase</keyword>
<feature type="active site" description="Proton acceptor" evidence="3">
    <location>
        <position position="123"/>
    </location>
</feature>
<keyword evidence="5" id="KW-0645">Protease</keyword>
<dbReference type="InterPro" id="IPR017150">
    <property type="entry name" value="Pept_M20_glutamate_carboxypep"/>
</dbReference>
<dbReference type="Gene3D" id="3.30.70.360">
    <property type="match status" value="1"/>
</dbReference>
<dbReference type="PANTHER" id="PTHR43808:SF9">
    <property type="entry name" value="BLL0789 PROTEIN"/>
    <property type="match status" value="1"/>
</dbReference>
<dbReference type="GO" id="GO:0046872">
    <property type="term" value="F:metal ion binding"/>
    <property type="evidence" value="ECO:0007669"/>
    <property type="project" value="UniProtKB-KW"/>
</dbReference>
<evidence type="ECO:0000313" key="6">
    <source>
        <dbReference type="Proteomes" id="UP000199696"/>
    </source>
</evidence>
<organism evidence="5 6">
    <name type="scientific">Micromonospora eburnea</name>
    <dbReference type="NCBI Taxonomy" id="227316"/>
    <lineage>
        <taxon>Bacteria</taxon>
        <taxon>Bacillati</taxon>
        <taxon>Actinomycetota</taxon>
        <taxon>Actinomycetes</taxon>
        <taxon>Micromonosporales</taxon>
        <taxon>Micromonosporaceae</taxon>
        <taxon>Micromonospora</taxon>
    </lineage>
</organism>
<dbReference type="EMBL" id="FMHY01000002">
    <property type="protein sequence ID" value="SCL57634.1"/>
    <property type="molecule type" value="Genomic_DNA"/>
</dbReference>
<keyword evidence="5" id="KW-0121">Carboxypeptidase</keyword>
<dbReference type="InterPro" id="IPR011650">
    <property type="entry name" value="Peptidase_M20_dimer"/>
</dbReference>
<dbReference type="Pfam" id="PF01546">
    <property type="entry name" value="Peptidase_M20"/>
    <property type="match status" value="1"/>
</dbReference>
<dbReference type="SUPFAM" id="SSF55031">
    <property type="entry name" value="Bacterial exopeptidase dimerisation domain"/>
    <property type="match status" value="1"/>
</dbReference>
<dbReference type="InterPro" id="IPR050072">
    <property type="entry name" value="Peptidase_M20A"/>
</dbReference>
<gene>
    <name evidence="5" type="ORF">GA0070604_3662</name>
</gene>
<name>A0A1C6UU75_9ACTN</name>
<dbReference type="Proteomes" id="UP000199696">
    <property type="component" value="Unassembled WGS sequence"/>
</dbReference>
<feature type="active site" evidence="3">
    <location>
        <position position="67"/>
    </location>
</feature>
<dbReference type="InterPro" id="IPR036264">
    <property type="entry name" value="Bact_exopeptidase_dim_dom"/>
</dbReference>
<feature type="domain" description="Peptidase M20 dimerisation" evidence="4">
    <location>
        <begin position="158"/>
        <end position="249"/>
    </location>
</feature>
<keyword evidence="6" id="KW-1185">Reference proteome</keyword>